<organism evidence="22 23">
    <name type="scientific">Clonostachys rhizophaga</name>
    <dbReference type="NCBI Taxonomy" id="160324"/>
    <lineage>
        <taxon>Eukaryota</taxon>
        <taxon>Fungi</taxon>
        <taxon>Dikarya</taxon>
        <taxon>Ascomycota</taxon>
        <taxon>Pezizomycotina</taxon>
        <taxon>Sordariomycetes</taxon>
        <taxon>Hypocreomycetidae</taxon>
        <taxon>Hypocreales</taxon>
        <taxon>Bionectriaceae</taxon>
        <taxon>Clonostachys</taxon>
    </lineage>
</organism>
<feature type="transmembrane region" description="Helical" evidence="20">
    <location>
        <begin position="439"/>
        <end position="460"/>
    </location>
</feature>
<comment type="function">
    <text evidence="17">Lysosomal dipeptide uniporter that selectively exports lysine, arginine or histidine-containing dipeptides with a net positive charge from the lysosome lumen into the cytosol. Could play a role in a specific type of protein O-glycosylation indirectly regulating macrophages migration and tissue invasion. Also essential for liver homeostasis.</text>
</comment>
<dbReference type="Proteomes" id="UP000696573">
    <property type="component" value="Unassembled WGS sequence"/>
</dbReference>
<feature type="transmembrane region" description="Helical" evidence="20">
    <location>
        <begin position="343"/>
        <end position="362"/>
    </location>
</feature>
<feature type="transmembrane region" description="Helical" evidence="20">
    <location>
        <begin position="316"/>
        <end position="336"/>
    </location>
</feature>
<keyword evidence="20" id="KW-0472">Membrane</keyword>
<evidence type="ECO:0000256" key="13">
    <source>
        <dbReference type="ARBA" id="ARBA00044919"/>
    </source>
</evidence>
<evidence type="ECO:0000256" key="10">
    <source>
        <dbReference type="ARBA" id="ARBA00044900"/>
    </source>
</evidence>
<feature type="transmembrane region" description="Helical" evidence="20">
    <location>
        <begin position="215"/>
        <end position="239"/>
    </location>
</feature>
<dbReference type="InterPro" id="IPR020846">
    <property type="entry name" value="MFS_dom"/>
</dbReference>
<comment type="catalytic activity">
    <reaction evidence="4">
        <text>L-alpha-aminoacyl-L-arginine(out) = L-alpha-aminoacyl-L-arginine(in)</text>
        <dbReference type="Rhea" id="RHEA:79367"/>
        <dbReference type="ChEBI" id="CHEBI:229968"/>
    </reaction>
</comment>
<dbReference type="GO" id="GO:0016020">
    <property type="term" value="C:membrane"/>
    <property type="evidence" value="ECO:0007669"/>
    <property type="project" value="UniProtKB-SubCell"/>
</dbReference>
<dbReference type="PANTHER" id="PTHR23512">
    <property type="entry name" value="MAJOR FACILITATOR SUPERFAMILY DOMAIN-CONTAINING PROTEIN 1"/>
    <property type="match status" value="1"/>
</dbReference>
<evidence type="ECO:0000256" key="18">
    <source>
        <dbReference type="ARBA" id="ARBA00046376"/>
    </source>
</evidence>
<reference evidence="22" key="1">
    <citation type="submission" date="2021-10" db="EMBL/GenBank/DDBJ databases">
        <authorList>
            <person name="Piombo E."/>
        </authorList>
    </citation>
    <scope>NUCLEOTIDE SEQUENCE</scope>
</reference>
<evidence type="ECO:0000256" key="1">
    <source>
        <dbReference type="ARBA" id="ARBA00004141"/>
    </source>
</evidence>
<evidence type="ECO:0000256" key="4">
    <source>
        <dbReference type="ARBA" id="ARBA00044881"/>
    </source>
</evidence>
<evidence type="ECO:0000313" key="22">
    <source>
        <dbReference type="EMBL" id="CAH0021507.1"/>
    </source>
</evidence>
<comment type="subcellular location">
    <subcellularLocation>
        <location evidence="1">Membrane</location>
        <topology evidence="1">Multi-pass membrane protein</topology>
    </subcellularLocation>
</comment>
<gene>
    <name evidence="22" type="ORF">CRHIZ90672A_00011839</name>
</gene>
<protein>
    <recommendedName>
        <fullName evidence="15">Lysosomal dipeptide transporter MFSD1</fullName>
    </recommendedName>
    <alternativeName>
        <fullName evidence="16">Major facilitator superfamily domain-containing protein 1</fullName>
    </alternativeName>
</protein>
<comment type="catalytic activity">
    <reaction evidence="11">
        <text>L-arginyl-glycine(out) = L-arginyl-glycine(in)</text>
        <dbReference type="Rhea" id="RHEA:79391"/>
        <dbReference type="ChEBI" id="CHEBI:229955"/>
    </reaction>
</comment>
<dbReference type="InterPro" id="IPR011701">
    <property type="entry name" value="MFS"/>
</dbReference>
<evidence type="ECO:0000256" key="3">
    <source>
        <dbReference type="ARBA" id="ARBA00044878"/>
    </source>
</evidence>
<evidence type="ECO:0000256" key="8">
    <source>
        <dbReference type="ARBA" id="ARBA00044898"/>
    </source>
</evidence>
<feature type="compositionally biased region" description="Basic and acidic residues" evidence="19">
    <location>
        <begin position="1"/>
        <end position="15"/>
    </location>
</feature>
<evidence type="ECO:0000256" key="16">
    <source>
        <dbReference type="ARBA" id="ARBA00045018"/>
    </source>
</evidence>
<comment type="catalytic activity">
    <reaction evidence="2">
        <text>L-lysyl-L-alanine(out) = L-lysyl-L-alanine(in)</text>
        <dbReference type="Rhea" id="RHEA:79399"/>
        <dbReference type="ChEBI" id="CHEBI:229954"/>
    </reaction>
</comment>
<comment type="catalytic activity">
    <reaction evidence="13">
        <text>L-alanyl-L-lysine(out) = L-alanyl-L-lysine(in)</text>
        <dbReference type="Rhea" id="RHEA:79415"/>
        <dbReference type="ChEBI" id="CHEBI:192470"/>
    </reaction>
</comment>
<dbReference type="PANTHER" id="PTHR23512:SF12">
    <property type="entry name" value="TRANSPORTER, PUTATIVE (AFU_ORTHOLOGUE AFUA_4G00260)-RELATED"/>
    <property type="match status" value="1"/>
</dbReference>
<accession>A0A9N9VDL0</accession>
<name>A0A9N9VDL0_9HYPO</name>
<evidence type="ECO:0000256" key="14">
    <source>
        <dbReference type="ARBA" id="ARBA00044924"/>
    </source>
</evidence>
<evidence type="ECO:0000256" key="2">
    <source>
        <dbReference type="ARBA" id="ARBA00044876"/>
    </source>
</evidence>
<feature type="region of interest" description="Disordered" evidence="19">
    <location>
        <begin position="1"/>
        <end position="47"/>
    </location>
</feature>
<comment type="catalytic activity">
    <reaction evidence="10">
        <text>L-lysyl-L-lysine(out) = L-lysyl-L-lysine(in)</text>
        <dbReference type="Rhea" id="RHEA:79403"/>
        <dbReference type="ChEBI" id="CHEBI:229956"/>
    </reaction>
</comment>
<comment type="caution">
    <text evidence="22">The sequence shown here is derived from an EMBL/GenBank/DDBJ whole genome shotgun (WGS) entry which is preliminary data.</text>
</comment>
<dbReference type="EMBL" id="CABFNQ020000654">
    <property type="protein sequence ID" value="CAH0021507.1"/>
    <property type="molecule type" value="Genomic_DNA"/>
</dbReference>
<dbReference type="PROSITE" id="PS50850">
    <property type="entry name" value="MFS"/>
    <property type="match status" value="1"/>
</dbReference>
<dbReference type="GO" id="GO:0022857">
    <property type="term" value="F:transmembrane transporter activity"/>
    <property type="evidence" value="ECO:0007669"/>
    <property type="project" value="InterPro"/>
</dbReference>
<evidence type="ECO:0000256" key="17">
    <source>
        <dbReference type="ARBA" id="ARBA00045709"/>
    </source>
</evidence>
<evidence type="ECO:0000256" key="20">
    <source>
        <dbReference type="SAM" id="Phobius"/>
    </source>
</evidence>
<comment type="catalytic activity">
    <reaction evidence="3">
        <text>L-histidyl-glycine(out) = L-histidyl-glycine(in)</text>
        <dbReference type="Rhea" id="RHEA:79395"/>
        <dbReference type="ChEBI" id="CHEBI:229957"/>
    </reaction>
</comment>
<evidence type="ECO:0000259" key="21">
    <source>
        <dbReference type="PROSITE" id="PS50850"/>
    </source>
</evidence>
<comment type="catalytic activity">
    <reaction evidence="9">
        <text>L-arginyl-L-alpha-amino acid(out) = L-arginyl-L-alpha-amino acid(in)</text>
        <dbReference type="Rhea" id="RHEA:79371"/>
        <dbReference type="ChEBI" id="CHEBI:84315"/>
    </reaction>
</comment>
<comment type="catalytic activity">
    <reaction evidence="12">
        <text>L-histidyl-L-alpha-amino acid(out) = L-histidyl-L-alpha-amino acid(in)</text>
        <dbReference type="Rhea" id="RHEA:79379"/>
        <dbReference type="ChEBI" id="CHEBI:229964"/>
    </reaction>
</comment>
<feature type="transmembrane region" description="Helical" evidence="20">
    <location>
        <begin position="276"/>
        <end position="296"/>
    </location>
</feature>
<comment type="catalytic activity">
    <reaction evidence="5">
        <text>L-alpha-aminoacyl-L-histidine(out) = L-alpha-aminoacyl-L-histidine(in)</text>
        <dbReference type="Rhea" id="RHEA:79375"/>
        <dbReference type="ChEBI" id="CHEBI:229967"/>
    </reaction>
</comment>
<evidence type="ECO:0000256" key="15">
    <source>
        <dbReference type="ARBA" id="ARBA00044985"/>
    </source>
</evidence>
<evidence type="ECO:0000256" key="12">
    <source>
        <dbReference type="ARBA" id="ARBA00044912"/>
    </source>
</evidence>
<dbReference type="Pfam" id="PF07690">
    <property type="entry name" value="MFS_1"/>
    <property type="match status" value="1"/>
</dbReference>
<dbReference type="InterPro" id="IPR036259">
    <property type="entry name" value="MFS_trans_sf"/>
</dbReference>
<feature type="transmembrane region" description="Helical" evidence="20">
    <location>
        <begin position="368"/>
        <end position="388"/>
    </location>
</feature>
<dbReference type="SUPFAM" id="SSF103473">
    <property type="entry name" value="MFS general substrate transporter"/>
    <property type="match status" value="1"/>
</dbReference>
<dbReference type="AlphaFoldDB" id="A0A9N9VDL0"/>
<keyword evidence="20" id="KW-0812">Transmembrane</keyword>
<feature type="domain" description="Major facilitator superfamily (MFS) profile" evidence="21">
    <location>
        <begin position="58"/>
        <end position="463"/>
    </location>
</feature>
<comment type="catalytic activity">
    <reaction evidence="6">
        <text>L-lysyl-L-alpha-amino acid(out) = L-lysyl-L-alpha-amino acid(in)</text>
        <dbReference type="Rhea" id="RHEA:79387"/>
        <dbReference type="ChEBI" id="CHEBI:229965"/>
    </reaction>
</comment>
<evidence type="ECO:0000256" key="6">
    <source>
        <dbReference type="ARBA" id="ARBA00044891"/>
    </source>
</evidence>
<dbReference type="Gene3D" id="1.20.1250.20">
    <property type="entry name" value="MFS general substrate transporter like domains"/>
    <property type="match status" value="1"/>
</dbReference>
<comment type="catalytic activity">
    <reaction evidence="14">
        <text>L-lysyl-glycine(out) = L-lysyl-glycine(in)</text>
        <dbReference type="Rhea" id="RHEA:79407"/>
        <dbReference type="ChEBI" id="CHEBI:191202"/>
    </reaction>
</comment>
<keyword evidence="20" id="KW-1133">Transmembrane helix</keyword>
<evidence type="ECO:0000256" key="19">
    <source>
        <dbReference type="SAM" id="MobiDB-lite"/>
    </source>
</evidence>
<dbReference type="InterPro" id="IPR052187">
    <property type="entry name" value="MFSD1"/>
</dbReference>
<comment type="catalytic activity">
    <reaction evidence="7">
        <text>L-alpha-aminoacyl-L-lysine(out) = L-alpha-aminoacyl-L-lysine(in)</text>
        <dbReference type="Rhea" id="RHEA:79383"/>
        <dbReference type="ChEBI" id="CHEBI:229966"/>
    </reaction>
</comment>
<proteinExistence type="predicted"/>
<feature type="compositionally biased region" description="Polar residues" evidence="19">
    <location>
        <begin position="23"/>
        <end position="42"/>
    </location>
</feature>
<comment type="catalytic activity">
    <reaction evidence="8">
        <text>L-aspartyl-L-lysine(out) = L-aspartyl-L-lysine(in)</text>
        <dbReference type="Rhea" id="RHEA:79411"/>
        <dbReference type="ChEBI" id="CHEBI:229953"/>
    </reaction>
</comment>
<evidence type="ECO:0000313" key="23">
    <source>
        <dbReference type="Proteomes" id="UP000696573"/>
    </source>
</evidence>
<sequence>MAHIQKDDAARHDAEQQVDMNEKTSVQVVTEKQPSSEVSSGPPSDGPAPVPLSWKLASVLLVTLICFGSKWSSGITAAMKTTMKKELKINNTQFALLEASEDFMTTCLILVSGLVTDRIGGARAILYGNAIYSVGSILVAGAAQSRSYKFMIVGRIISALGDISTQIAQYKVFSSWFAPGNGFASTLGLELGIGKIGAFAGKSSSNIIAKKTGNFAWVFWVAVFMNLFTNVMTGVFYWFTKVADRKYAGVNDPATGEKLAEKSKKLEIKKVLQMPWPFWCVLLFSLFETSAAVVFSQNATELAEQRFKTDSIAAGWYSSLSQYAGFFIVPILGIFIDICGHRVSTMVFCGTGVFIAMLLVTFSTGKEGAAASFGVFAFALSFGPTSIIDSIRTSMWDSNYFGTAYALKIMMNNSMNIIVRVITGRIQDADNNSYDRVTIVYTVLAGCSVAVSLVLILLSWRSIDLRQLQWGRKKRITRGDLINERKARFWGEKGETNKKISMFCFSLLCLLTLGGWIAYFWGVATGNNY</sequence>
<evidence type="ECO:0000256" key="7">
    <source>
        <dbReference type="ARBA" id="ARBA00044893"/>
    </source>
</evidence>
<evidence type="ECO:0000256" key="9">
    <source>
        <dbReference type="ARBA" id="ARBA00044899"/>
    </source>
</evidence>
<evidence type="ECO:0000256" key="5">
    <source>
        <dbReference type="ARBA" id="ARBA00044884"/>
    </source>
</evidence>
<comment type="subunit">
    <text evidence="18">Homodimer. Interacts with lysosomal protein GLMP (via lumenal domain); the interaction starts while both proteins are still in the endoplasmic reticulum and is required for stabilization of MFSD1 in lysosomes but has no direct effect on its targeting to lysosomes or transporter activity.</text>
</comment>
<feature type="transmembrane region" description="Helical" evidence="20">
    <location>
        <begin position="400"/>
        <end position="419"/>
    </location>
</feature>
<evidence type="ECO:0000256" key="11">
    <source>
        <dbReference type="ARBA" id="ARBA00044903"/>
    </source>
</evidence>
<dbReference type="OrthoDB" id="424834at2759"/>
<keyword evidence="23" id="KW-1185">Reference proteome</keyword>
<feature type="transmembrane region" description="Helical" evidence="20">
    <location>
        <begin position="500"/>
        <end position="521"/>
    </location>
</feature>